<evidence type="ECO:0000256" key="2">
    <source>
        <dbReference type="ARBA" id="ARBA00008711"/>
    </source>
</evidence>
<comment type="caution">
    <text evidence="13">The sequence shown here is derived from an EMBL/GenBank/DDBJ whole genome shotgun (WGS) entry which is preliminary data.</text>
</comment>
<feature type="binding site" evidence="11">
    <location>
        <position position="42"/>
    </location>
    <ligand>
        <name>Zn(2+)</name>
        <dbReference type="ChEBI" id="CHEBI:29105"/>
    </ligand>
</feature>
<feature type="binding site" evidence="11">
    <location>
        <position position="72"/>
    </location>
    <ligand>
        <name>Zn(2+)</name>
        <dbReference type="ChEBI" id="CHEBI:29105"/>
    </ligand>
</feature>
<evidence type="ECO:0000256" key="3">
    <source>
        <dbReference type="ARBA" id="ARBA00011918"/>
    </source>
</evidence>
<dbReference type="Pfam" id="PF12833">
    <property type="entry name" value="HTH_18"/>
    <property type="match status" value="1"/>
</dbReference>
<accession>A0A562NG56</accession>
<gene>
    <name evidence="13" type="ORF">IQ24_03298</name>
</gene>
<dbReference type="RefSeq" id="WP_145399374.1">
    <property type="nucleotide sequence ID" value="NZ_VLKU01000011.1"/>
</dbReference>
<dbReference type="InterPro" id="IPR001497">
    <property type="entry name" value="MethylDNA_cys_MeTrfase_AS"/>
</dbReference>
<dbReference type="InterPro" id="IPR036388">
    <property type="entry name" value="WH-like_DNA-bd_sf"/>
</dbReference>
<comment type="cofactor">
    <cofactor evidence="11">
        <name>Zn(2+)</name>
        <dbReference type="ChEBI" id="CHEBI:29105"/>
    </cofactor>
    <text evidence="11">Binds 1 zinc ion per subunit.</text>
</comment>
<dbReference type="Pfam" id="PF01035">
    <property type="entry name" value="DNA_binding_1"/>
    <property type="match status" value="1"/>
</dbReference>
<dbReference type="PROSITE" id="PS00374">
    <property type="entry name" value="MGMT"/>
    <property type="match status" value="1"/>
</dbReference>
<keyword evidence="11" id="KW-0862">Zinc</keyword>
<dbReference type="Gene3D" id="3.40.10.10">
    <property type="entry name" value="DNA Methylphosphotriester Repair Domain"/>
    <property type="match status" value="1"/>
</dbReference>
<proteinExistence type="inferred from homology"/>
<feature type="domain" description="HTH araC/xylS-type" evidence="12">
    <location>
        <begin position="86"/>
        <end position="182"/>
    </location>
</feature>
<dbReference type="InterPro" id="IPR018060">
    <property type="entry name" value="HTH_AraC"/>
</dbReference>
<dbReference type="InterPro" id="IPR004026">
    <property type="entry name" value="Ada_DNA_repair_Zn-bd"/>
</dbReference>
<comment type="catalytic activity">
    <reaction evidence="1">
        <text>a 4-O-methyl-thymidine in DNA + L-cysteinyl-[protein] = a thymidine in DNA + S-methyl-L-cysteinyl-[protein]</text>
        <dbReference type="Rhea" id="RHEA:53428"/>
        <dbReference type="Rhea" id="RHEA-COMP:10131"/>
        <dbReference type="Rhea" id="RHEA-COMP:10132"/>
        <dbReference type="Rhea" id="RHEA-COMP:13555"/>
        <dbReference type="Rhea" id="RHEA-COMP:13556"/>
        <dbReference type="ChEBI" id="CHEBI:29950"/>
        <dbReference type="ChEBI" id="CHEBI:82612"/>
        <dbReference type="ChEBI" id="CHEBI:137386"/>
        <dbReference type="ChEBI" id="CHEBI:137387"/>
        <dbReference type="EC" id="2.1.1.63"/>
    </reaction>
</comment>
<protein>
    <recommendedName>
        <fullName evidence="3">methylated-DNA--[protein]-cysteine S-methyltransferase</fullName>
        <ecNumber evidence="3">2.1.1.63</ecNumber>
    </recommendedName>
</protein>
<evidence type="ECO:0000313" key="13">
    <source>
        <dbReference type="EMBL" id="TWI31073.1"/>
    </source>
</evidence>
<evidence type="ECO:0000256" key="4">
    <source>
        <dbReference type="ARBA" id="ARBA00022603"/>
    </source>
</evidence>
<dbReference type="Gene3D" id="1.10.10.60">
    <property type="entry name" value="Homeodomain-like"/>
    <property type="match status" value="1"/>
</dbReference>
<evidence type="ECO:0000256" key="11">
    <source>
        <dbReference type="PIRSR" id="PIRSR000409-3"/>
    </source>
</evidence>
<dbReference type="EMBL" id="VLKU01000011">
    <property type="protein sequence ID" value="TWI31073.1"/>
    <property type="molecule type" value="Genomic_DNA"/>
</dbReference>
<dbReference type="Gene3D" id="3.30.160.70">
    <property type="entry name" value="Methylated DNA-protein cysteine methyltransferase domain"/>
    <property type="match status" value="1"/>
</dbReference>
<keyword evidence="7" id="KW-0010">Activator</keyword>
<dbReference type="FunFam" id="1.10.10.10:FF:000214">
    <property type="entry name" value="Methylated-DNA--protein-cysteine methyltransferase"/>
    <property type="match status" value="1"/>
</dbReference>
<dbReference type="GO" id="GO:0003908">
    <property type="term" value="F:methylated-DNA-[protein]-cysteine S-methyltransferase activity"/>
    <property type="evidence" value="ECO:0007669"/>
    <property type="project" value="UniProtKB-EC"/>
</dbReference>
<name>A0A562NG56_9RHOB</name>
<keyword evidence="11" id="KW-0479">Metal-binding</keyword>
<dbReference type="Pfam" id="PF02805">
    <property type="entry name" value="Ada_Zn_binding"/>
    <property type="match status" value="1"/>
</dbReference>
<evidence type="ECO:0000256" key="8">
    <source>
        <dbReference type="ARBA" id="ARBA00023204"/>
    </source>
</evidence>
<evidence type="ECO:0000256" key="1">
    <source>
        <dbReference type="ARBA" id="ARBA00001286"/>
    </source>
</evidence>
<feature type="active site" description="Nucleophile; methyl group acceptor from either O6-methylguanine or O4-methylthymine" evidence="10">
    <location>
        <position position="319"/>
    </location>
</feature>
<dbReference type="PROSITE" id="PS01124">
    <property type="entry name" value="HTH_ARAC_FAMILY_2"/>
    <property type="match status" value="1"/>
</dbReference>
<dbReference type="AlphaFoldDB" id="A0A562NG56"/>
<reference evidence="13 14" key="1">
    <citation type="journal article" date="2015" name="Stand. Genomic Sci.">
        <title>Genomic Encyclopedia of Bacterial and Archaeal Type Strains, Phase III: the genomes of soil and plant-associated and newly described type strains.</title>
        <authorList>
            <person name="Whitman W.B."/>
            <person name="Woyke T."/>
            <person name="Klenk H.P."/>
            <person name="Zhou Y."/>
            <person name="Lilburn T.G."/>
            <person name="Beck B.J."/>
            <person name="De Vos P."/>
            <person name="Vandamme P."/>
            <person name="Eisen J.A."/>
            <person name="Garrity G."/>
            <person name="Hugenholtz P."/>
            <person name="Kyrpides N.C."/>
        </authorList>
    </citation>
    <scope>NUCLEOTIDE SEQUENCE [LARGE SCALE GENOMIC DNA]</scope>
    <source>
        <strain evidence="13 14">CGMCC 1.5364</strain>
    </source>
</reference>
<feature type="active site" description="Nucleophile; methyl group acceptor from methylphosphotriester" evidence="10">
    <location>
        <position position="38"/>
    </location>
</feature>
<evidence type="ECO:0000259" key="12">
    <source>
        <dbReference type="PROSITE" id="PS01124"/>
    </source>
</evidence>
<dbReference type="InterPro" id="IPR036217">
    <property type="entry name" value="MethylDNA_cys_MeTrfase_DNAb"/>
</dbReference>
<evidence type="ECO:0000256" key="6">
    <source>
        <dbReference type="ARBA" id="ARBA00022763"/>
    </source>
</evidence>
<dbReference type="InterPro" id="IPR014048">
    <property type="entry name" value="MethylDNA_cys_MeTrfase_DNA-bd"/>
</dbReference>
<keyword evidence="6" id="KW-0227">DNA damage</keyword>
<dbReference type="PANTHER" id="PTHR10815">
    <property type="entry name" value="METHYLATED-DNA--PROTEIN-CYSTEINE METHYLTRANSFERASE"/>
    <property type="match status" value="1"/>
</dbReference>
<dbReference type="EC" id="2.1.1.63" evidence="3"/>
<dbReference type="GO" id="GO:0006281">
    <property type="term" value="P:DNA repair"/>
    <property type="evidence" value="ECO:0007669"/>
    <property type="project" value="UniProtKB-KW"/>
</dbReference>
<evidence type="ECO:0000256" key="10">
    <source>
        <dbReference type="PIRSR" id="PIRSR000409-1"/>
    </source>
</evidence>
<dbReference type="SUPFAM" id="SSF57884">
    <property type="entry name" value="Ada DNA repair protein, N-terminal domain (N-Ada 10)"/>
    <property type="match status" value="1"/>
</dbReference>
<dbReference type="PIRSF" id="PIRSF000409">
    <property type="entry name" value="Ada"/>
    <property type="match status" value="1"/>
</dbReference>
<organism evidence="13 14">
    <name type="scientific">Paracoccus sulfuroxidans</name>
    <dbReference type="NCBI Taxonomy" id="384678"/>
    <lineage>
        <taxon>Bacteria</taxon>
        <taxon>Pseudomonadati</taxon>
        <taxon>Pseudomonadota</taxon>
        <taxon>Alphaproteobacteria</taxon>
        <taxon>Rhodobacterales</taxon>
        <taxon>Paracoccaceae</taxon>
        <taxon>Paracoccus</taxon>
    </lineage>
</organism>
<dbReference type="SUPFAM" id="SSF46767">
    <property type="entry name" value="Methylated DNA-protein cysteine methyltransferase, C-terminal domain"/>
    <property type="match status" value="1"/>
</dbReference>
<feature type="binding site" evidence="11">
    <location>
        <position position="38"/>
    </location>
    <ligand>
        <name>Zn(2+)</name>
        <dbReference type="ChEBI" id="CHEBI:29105"/>
    </ligand>
</feature>
<evidence type="ECO:0000256" key="7">
    <source>
        <dbReference type="ARBA" id="ARBA00023159"/>
    </source>
</evidence>
<dbReference type="GO" id="GO:0008270">
    <property type="term" value="F:zinc ion binding"/>
    <property type="evidence" value="ECO:0007669"/>
    <property type="project" value="InterPro"/>
</dbReference>
<keyword evidence="14" id="KW-1185">Reference proteome</keyword>
<dbReference type="PANTHER" id="PTHR10815:SF5">
    <property type="entry name" value="METHYLATED-DNA--PROTEIN-CYSTEINE METHYLTRANSFERASE"/>
    <property type="match status" value="1"/>
</dbReference>
<sequence length="351" mass="38321">MFDRPLPPDAVLYQALLNRDPAFEGRALVGVTSTGIFCRLTCPARKPKAENCRWFSDAAGAAAAGFRPCLRCHPEGPQAAGDAMVMRLLAALEADPARRWLESDLVAMGLDPTTVRRAFRRHFGTTFLEMARQARMRTGVARLVAEEPVFDAQLEAGFDSANGFRQAFARLFGHAPFQMTGQAELAADWIDTLLGGMIVVADPDRVHLLEFTSRKALPTELRRLSKGAKGRIGFARTKAMDLLEAQLDGFFSGRDAGFTVPLALHGTEFQRRVWQQLQRIPAGATRSYSQLAAEIGQPMAVRAVAGANGANQIAILIPCHRVIGADGTLTGYGGGLWRKEKLIAIEATYRR</sequence>
<dbReference type="Proteomes" id="UP000316225">
    <property type="component" value="Unassembled WGS sequence"/>
</dbReference>
<dbReference type="InterPro" id="IPR016221">
    <property type="entry name" value="Bifunct_regulatory_prot_Ada"/>
</dbReference>
<keyword evidence="8" id="KW-0234">DNA repair</keyword>
<keyword evidence="5 13" id="KW-0808">Transferase</keyword>
<evidence type="ECO:0000256" key="5">
    <source>
        <dbReference type="ARBA" id="ARBA00022679"/>
    </source>
</evidence>
<dbReference type="InterPro" id="IPR035451">
    <property type="entry name" value="Ada-like_dom_sf"/>
</dbReference>
<dbReference type="GO" id="GO:0003700">
    <property type="term" value="F:DNA-binding transcription factor activity"/>
    <property type="evidence" value="ECO:0007669"/>
    <property type="project" value="InterPro"/>
</dbReference>
<dbReference type="SUPFAM" id="SSF53155">
    <property type="entry name" value="Methylated DNA-protein cysteine methyltransferase domain"/>
    <property type="match status" value="1"/>
</dbReference>
<keyword evidence="4 13" id="KW-0489">Methyltransferase</keyword>
<dbReference type="InterPro" id="IPR036631">
    <property type="entry name" value="MGMT_N_sf"/>
</dbReference>
<dbReference type="SMART" id="SM00342">
    <property type="entry name" value="HTH_ARAC"/>
    <property type="match status" value="1"/>
</dbReference>
<evidence type="ECO:0000313" key="14">
    <source>
        <dbReference type="Proteomes" id="UP000316225"/>
    </source>
</evidence>
<dbReference type="GO" id="GO:0032259">
    <property type="term" value="P:methylation"/>
    <property type="evidence" value="ECO:0007669"/>
    <property type="project" value="UniProtKB-KW"/>
</dbReference>
<feature type="binding site" evidence="11">
    <location>
        <position position="69"/>
    </location>
    <ligand>
        <name>Zn(2+)</name>
        <dbReference type="ChEBI" id="CHEBI:29105"/>
    </ligand>
</feature>
<dbReference type="OrthoDB" id="9802228at2"/>
<dbReference type="Gene3D" id="1.10.10.10">
    <property type="entry name" value="Winged helix-like DNA-binding domain superfamily/Winged helix DNA-binding domain"/>
    <property type="match status" value="1"/>
</dbReference>
<evidence type="ECO:0000256" key="9">
    <source>
        <dbReference type="ARBA" id="ARBA00049348"/>
    </source>
</evidence>
<comment type="similarity">
    <text evidence="2">Belongs to the MGMT family.</text>
</comment>
<dbReference type="CDD" id="cd06445">
    <property type="entry name" value="ATase"/>
    <property type="match status" value="1"/>
</dbReference>
<dbReference type="NCBIfam" id="TIGR00589">
    <property type="entry name" value="ogt"/>
    <property type="match status" value="1"/>
</dbReference>
<dbReference type="GO" id="GO:0043565">
    <property type="term" value="F:sequence-specific DNA binding"/>
    <property type="evidence" value="ECO:0007669"/>
    <property type="project" value="InterPro"/>
</dbReference>
<comment type="catalytic activity">
    <reaction evidence="9">
        <text>a 6-O-methyl-2'-deoxyguanosine in DNA + L-cysteinyl-[protein] = S-methyl-L-cysteinyl-[protein] + a 2'-deoxyguanosine in DNA</text>
        <dbReference type="Rhea" id="RHEA:24000"/>
        <dbReference type="Rhea" id="RHEA-COMP:10131"/>
        <dbReference type="Rhea" id="RHEA-COMP:10132"/>
        <dbReference type="Rhea" id="RHEA-COMP:11367"/>
        <dbReference type="Rhea" id="RHEA-COMP:11368"/>
        <dbReference type="ChEBI" id="CHEBI:29950"/>
        <dbReference type="ChEBI" id="CHEBI:82612"/>
        <dbReference type="ChEBI" id="CHEBI:85445"/>
        <dbReference type="ChEBI" id="CHEBI:85448"/>
        <dbReference type="EC" id="2.1.1.63"/>
    </reaction>
</comment>